<sequence>MPRQRKSSQPDDYEHRMYTPFATERMEDYVALSLALLIVIMVLIIHQ</sequence>
<reference evidence="2 3" key="1">
    <citation type="submission" date="2013-09" db="EMBL/GenBank/DDBJ databases">
        <title>Biodegradation of hydrocarbons in the deep terrestrial subsurface : characterization of a microbial consortium composed of two Desulfotomaculum species originating from a deep geological formation.</title>
        <authorList>
            <person name="Aullo T."/>
            <person name="Berlendis S."/>
            <person name="Lascourreges J.-F."/>
            <person name="Dessort D."/>
            <person name="Saint-Laurent S."/>
            <person name="Schraauwers B."/>
            <person name="Mas J."/>
            <person name="Magot M."/>
            <person name="Ranchou-Peyruse A."/>
        </authorList>
    </citation>
    <scope>NUCLEOTIDE SEQUENCE [LARGE SCALE GENOMIC DNA]</scope>
    <source>
        <strain evidence="2 3">Bs107</strain>
    </source>
</reference>
<evidence type="ECO:0000313" key="2">
    <source>
        <dbReference type="EMBL" id="PHJ36785.1"/>
    </source>
</evidence>
<keyword evidence="3" id="KW-1185">Reference proteome</keyword>
<gene>
    <name evidence="2" type="ORF">P378_20255</name>
</gene>
<accession>A0A2C6MBA8</accession>
<protein>
    <submittedName>
        <fullName evidence="2">Uncharacterized protein</fullName>
    </submittedName>
</protein>
<dbReference type="Proteomes" id="UP000222564">
    <property type="component" value="Unassembled WGS sequence"/>
</dbReference>
<evidence type="ECO:0000256" key="1">
    <source>
        <dbReference type="SAM" id="Phobius"/>
    </source>
</evidence>
<dbReference type="RefSeq" id="WP_180261178.1">
    <property type="nucleotide sequence ID" value="NZ_AWQQ01000148.1"/>
</dbReference>
<evidence type="ECO:0000313" key="3">
    <source>
        <dbReference type="Proteomes" id="UP000222564"/>
    </source>
</evidence>
<keyword evidence="1" id="KW-0812">Transmembrane</keyword>
<comment type="caution">
    <text evidence="2">The sequence shown here is derived from an EMBL/GenBank/DDBJ whole genome shotgun (WGS) entry which is preliminary data.</text>
</comment>
<keyword evidence="1" id="KW-1133">Transmembrane helix</keyword>
<organism evidence="2 3">
    <name type="scientific">Desulforamulus profundi</name>
    <dbReference type="NCBI Taxonomy" id="1383067"/>
    <lineage>
        <taxon>Bacteria</taxon>
        <taxon>Bacillati</taxon>
        <taxon>Bacillota</taxon>
        <taxon>Clostridia</taxon>
        <taxon>Eubacteriales</taxon>
        <taxon>Peptococcaceae</taxon>
        <taxon>Desulforamulus</taxon>
    </lineage>
</organism>
<feature type="transmembrane region" description="Helical" evidence="1">
    <location>
        <begin position="29"/>
        <end position="46"/>
    </location>
</feature>
<dbReference type="AlphaFoldDB" id="A0A2C6MBA8"/>
<name>A0A2C6MBA8_9FIRM</name>
<proteinExistence type="predicted"/>
<dbReference type="EMBL" id="AWQQ01000148">
    <property type="protein sequence ID" value="PHJ36785.1"/>
    <property type="molecule type" value="Genomic_DNA"/>
</dbReference>
<keyword evidence="1" id="KW-0472">Membrane</keyword>